<dbReference type="PANTHER" id="PTHR10000:SF8">
    <property type="entry name" value="HAD SUPERFAMILY HYDROLASE-LIKE, TYPE 3"/>
    <property type="match status" value="1"/>
</dbReference>
<dbReference type="Gene3D" id="3.40.50.1000">
    <property type="entry name" value="HAD superfamily/HAD-like"/>
    <property type="match status" value="1"/>
</dbReference>
<keyword evidence="1" id="KW-0378">Hydrolase</keyword>
<protein>
    <submittedName>
        <fullName evidence="1">Hydrolase</fullName>
    </submittedName>
</protein>
<dbReference type="PROSITE" id="PS01229">
    <property type="entry name" value="COF_2"/>
    <property type="match status" value="1"/>
</dbReference>
<dbReference type="Proteomes" id="UP000271573">
    <property type="component" value="Chromosome"/>
</dbReference>
<dbReference type="GO" id="GO:0000287">
    <property type="term" value="F:magnesium ion binding"/>
    <property type="evidence" value="ECO:0007669"/>
    <property type="project" value="TreeGrafter"/>
</dbReference>
<dbReference type="InterPro" id="IPR023214">
    <property type="entry name" value="HAD_sf"/>
</dbReference>
<organism evidence="1 2">
    <name type="scientific">Nocardioides baekrokdamisoli</name>
    <dbReference type="NCBI Taxonomy" id="1804624"/>
    <lineage>
        <taxon>Bacteria</taxon>
        <taxon>Bacillati</taxon>
        <taxon>Actinomycetota</taxon>
        <taxon>Actinomycetes</taxon>
        <taxon>Propionibacteriales</taxon>
        <taxon>Nocardioidaceae</taxon>
        <taxon>Nocardioides</taxon>
    </lineage>
</organism>
<dbReference type="OrthoDB" id="3180855at2"/>
<dbReference type="AlphaFoldDB" id="A0A3G9J110"/>
<dbReference type="RefSeq" id="WP_125568387.1">
    <property type="nucleotide sequence ID" value="NZ_AP019307.1"/>
</dbReference>
<dbReference type="Gene3D" id="3.30.1240.10">
    <property type="match status" value="1"/>
</dbReference>
<name>A0A3G9J110_9ACTN</name>
<dbReference type="KEGG" id="nbe:Back2_16050"/>
<dbReference type="PANTHER" id="PTHR10000">
    <property type="entry name" value="PHOSPHOSERINE PHOSPHATASE"/>
    <property type="match status" value="1"/>
</dbReference>
<keyword evidence="2" id="KW-1185">Reference proteome</keyword>
<dbReference type="EMBL" id="AP019307">
    <property type="protein sequence ID" value="BBH17318.1"/>
    <property type="molecule type" value="Genomic_DNA"/>
</dbReference>
<gene>
    <name evidence="1" type="ORF">Back2_16050</name>
</gene>
<evidence type="ECO:0000313" key="2">
    <source>
        <dbReference type="Proteomes" id="UP000271573"/>
    </source>
</evidence>
<dbReference type="Pfam" id="PF08282">
    <property type="entry name" value="Hydrolase_3"/>
    <property type="match status" value="1"/>
</dbReference>
<dbReference type="SUPFAM" id="SSF56784">
    <property type="entry name" value="HAD-like"/>
    <property type="match status" value="1"/>
</dbReference>
<dbReference type="GO" id="GO:0005829">
    <property type="term" value="C:cytosol"/>
    <property type="evidence" value="ECO:0007669"/>
    <property type="project" value="TreeGrafter"/>
</dbReference>
<proteinExistence type="predicted"/>
<dbReference type="InterPro" id="IPR036412">
    <property type="entry name" value="HAD-like_sf"/>
</dbReference>
<evidence type="ECO:0000313" key="1">
    <source>
        <dbReference type="EMBL" id="BBH17318.1"/>
    </source>
</evidence>
<sequence length="273" mass="28726">MTWKPRVVALDLDGTVVQWIDGVGQASTQVSPAVVAAVRAAYDAGATIALCSGRSALGMINAADLLGLPDEGDRIWLVVGNGSTVMTWPPLEAVHETTFDAGPVVAEILQMHPDALVAVQERGVGYRLNGLFPPGELIGEMRVVPLDELLAQPVDRVIVRDPGASVEDFVRAAERLGLHDIEYVVGFTAWMDIAAAGVNKASGLAYVCREIGVDAADVLAMGDGRNDVEMLQWAGRGVAMGNALPEAIAAADAVTASCEDDGVAVELRRWFPA</sequence>
<accession>A0A3G9J110</accession>
<dbReference type="GO" id="GO:0016791">
    <property type="term" value="F:phosphatase activity"/>
    <property type="evidence" value="ECO:0007669"/>
    <property type="project" value="TreeGrafter"/>
</dbReference>
<reference evidence="1 2" key="1">
    <citation type="submission" date="2018-11" db="EMBL/GenBank/DDBJ databases">
        <title>Complete genome sequence of Nocardioides baekrokdamisoli strain KCTC 39748.</title>
        <authorList>
            <person name="Kang S.W."/>
            <person name="Lee K.C."/>
            <person name="Kim K.K."/>
            <person name="Kim J.S."/>
            <person name="Kim D.S."/>
            <person name="Ko S.H."/>
            <person name="Yang S.H."/>
            <person name="Shin Y.K."/>
            <person name="Lee J.S."/>
        </authorList>
    </citation>
    <scope>NUCLEOTIDE SEQUENCE [LARGE SCALE GENOMIC DNA]</scope>
    <source>
        <strain evidence="1 2">KCTC 39748</strain>
    </source>
</reference>